<dbReference type="InterPro" id="IPR016181">
    <property type="entry name" value="Acyl_CoA_acyltransferase"/>
</dbReference>
<dbReference type="CDD" id="cd04301">
    <property type="entry name" value="NAT_SF"/>
    <property type="match status" value="1"/>
</dbReference>
<dbReference type="EMBL" id="JAVDPF010000045">
    <property type="protein sequence ID" value="KAL1867182.1"/>
    <property type="molecule type" value="Genomic_DNA"/>
</dbReference>
<feature type="domain" description="N-acetyltransferase" evidence="1">
    <location>
        <begin position="151"/>
        <end position="232"/>
    </location>
</feature>
<dbReference type="SUPFAM" id="SSF55729">
    <property type="entry name" value="Acyl-CoA N-acyltransferases (Nat)"/>
    <property type="match status" value="1"/>
</dbReference>
<dbReference type="PANTHER" id="PTHR42791">
    <property type="entry name" value="GNAT FAMILY ACETYLTRANSFERASE"/>
    <property type="match status" value="1"/>
</dbReference>
<evidence type="ECO:0000259" key="1">
    <source>
        <dbReference type="PROSITE" id="PS51186"/>
    </source>
</evidence>
<gene>
    <name evidence="2" type="ORF">Plec18167_008723</name>
</gene>
<dbReference type="Pfam" id="PF00583">
    <property type="entry name" value="Acetyltransf_1"/>
    <property type="match status" value="1"/>
</dbReference>
<reference evidence="2 3" key="1">
    <citation type="journal article" date="2024" name="IMA Fungus">
        <title>IMA Genome - F19 : A genome assembly and annotation guide to empower mycologists, including annotated draft genome sequences of Ceratocystis pirilliformis, Diaporthe australafricana, Fusarium ophioides, Paecilomyces lecythidis, and Sporothrix stenoceras.</title>
        <authorList>
            <person name="Aylward J."/>
            <person name="Wilson A.M."/>
            <person name="Visagie C.M."/>
            <person name="Spraker J."/>
            <person name="Barnes I."/>
            <person name="Buitendag C."/>
            <person name="Ceriani C."/>
            <person name="Del Mar Angel L."/>
            <person name="du Plessis D."/>
            <person name="Fuchs T."/>
            <person name="Gasser K."/>
            <person name="Kramer D."/>
            <person name="Li W."/>
            <person name="Munsamy K."/>
            <person name="Piso A."/>
            <person name="Price J.L."/>
            <person name="Sonnekus B."/>
            <person name="Thomas C."/>
            <person name="van der Nest A."/>
            <person name="van Dijk A."/>
            <person name="van Heerden A."/>
            <person name="van Vuuren N."/>
            <person name="Yilmaz N."/>
            <person name="Duong T.A."/>
            <person name="van der Merwe N.A."/>
            <person name="Wingfield M.J."/>
            <person name="Wingfield B.D."/>
        </authorList>
    </citation>
    <scope>NUCLEOTIDE SEQUENCE [LARGE SCALE GENOMIC DNA]</scope>
    <source>
        <strain evidence="2 3">CMW 18167</strain>
    </source>
</reference>
<protein>
    <recommendedName>
        <fullName evidence="1">N-acetyltransferase domain-containing protein</fullName>
    </recommendedName>
</protein>
<dbReference type="InterPro" id="IPR052523">
    <property type="entry name" value="Trichothecene_AcTrans"/>
</dbReference>
<dbReference type="InterPro" id="IPR000182">
    <property type="entry name" value="GNAT_dom"/>
</dbReference>
<proteinExistence type="predicted"/>
<name>A0ABR3WU49_9EURO</name>
<evidence type="ECO:0000313" key="2">
    <source>
        <dbReference type="EMBL" id="KAL1867182.1"/>
    </source>
</evidence>
<evidence type="ECO:0000313" key="3">
    <source>
        <dbReference type="Proteomes" id="UP001583193"/>
    </source>
</evidence>
<dbReference type="Proteomes" id="UP001583193">
    <property type="component" value="Unassembled WGS sequence"/>
</dbReference>
<dbReference type="Gene3D" id="3.40.630.30">
    <property type="match status" value="1"/>
</dbReference>
<organism evidence="2 3">
    <name type="scientific">Paecilomyces lecythidis</name>
    <dbReference type="NCBI Taxonomy" id="3004212"/>
    <lineage>
        <taxon>Eukaryota</taxon>
        <taxon>Fungi</taxon>
        <taxon>Dikarya</taxon>
        <taxon>Ascomycota</taxon>
        <taxon>Pezizomycotina</taxon>
        <taxon>Eurotiomycetes</taxon>
        <taxon>Eurotiomycetidae</taxon>
        <taxon>Eurotiales</taxon>
        <taxon>Thermoascaceae</taxon>
        <taxon>Paecilomyces</taxon>
    </lineage>
</organism>
<accession>A0ABR3WU49</accession>
<sequence>MAFSLGPVNAHDVNALVREVEYPAHQNNPLYLIMFPRAAKHDEEREQEIKWMIEGLSRTVLKNNDETLRKACAASGLLVGFIGWVIDTSKYVDTSKRKENTAIAHQVNFASKHDAPREKNRNSWCPATMDAEGWLRVSKQLREERQRVLQQCNVDNGVCRITSMAVNPDYQRQGIGSILMQSVCDEIDERGLDAFVMSSPAGIRLYSKFGFKAVGTVRTNHGVFTSMLRTAKSSHLKLTK</sequence>
<dbReference type="PROSITE" id="PS51186">
    <property type="entry name" value="GNAT"/>
    <property type="match status" value="1"/>
</dbReference>
<dbReference type="PANTHER" id="PTHR42791:SF1">
    <property type="entry name" value="N-ACETYLTRANSFERASE DOMAIN-CONTAINING PROTEIN"/>
    <property type="match status" value="1"/>
</dbReference>
<keyword evidence="3" id="KW-1185">Reference proteome</keyword>
<comment type="caution">
    <text evidence="2">The sequence shown here is derived from an EMBL/GenBank/DDBJ whole genome shotgun (WGS) entry which is preliminary data.</text>
</comment>